<gene>
    <name evidence="1" type="ORF">B0H16DRAFT_1479489</name>
</gene>
<reference evidence="1" key="1">
    <citation type="submission" date="2023-03" db="EMBL/GenBank/DDBJ databases">
        <title>Massive genome expansion in bonnet fungi (Mycena s.s.) driven by repeated elements and novel gene families across ecological guilds.</title>
        <authorList>
            <consortium name="Lawrence Berkeley National Laboratory"/>
            <person name="Harder C.B."/>
            <person name="Miyauchi S."/>
            <person name="Viragh M."/>
            <person name="Kuo A."/>
            <person name="Thoen E."/>
            <person name="Andreopoulos B."/>
            <person name="Lu D."/>
            <person name="Skrede I."/>
            <person name="Drula E."/>
            <person name="Henrissat B."/>
            <person name="Morin E."/>
            <person name="Kohler A."/>
            <person name="Barry K."/>
            <person name="LaButti K."/>
            <person name="Morin E."/>
            <person name="Salamov A."/>
            <person name="Lipzen A."/>
            <person name="Mereny Z."/>
            <person name="Hegedus B."/>
            <person name="Baldrian P."/>
            <person name="Stursova M."/>
            <person name="Weitz H."/>
            <person name="Taylor A."/>
            <person name="Grigoriev I.V."/>
            <person name="Nagy L.G."/>
            <person name="Martin F."/>
            <person name="Kauserud H."/>
        </authorList>
    </citation>
    <scope>NUCLEOTIDE SEQUENCE</scope>
    <source>
        <strain evidence="1">CBHHK182m</strain>
    </source>
</reference>
<proteinExistence type="predicted"/>
<sequence length="154" mass="16543">MATISRIPLGFARIRACPGPARLPSLIFTGQGSGGNGRVEATVVLLVELRGRGRDGGRGGAAEGFGQATPPEGSVFLIWPTGILRLLLEGKAQKATSMGRMCYLKDVFRWFKNGFSSAVRSADLRVNLSLSRFWGLARSSSDPKDFADFTYGTD</sequence>
<comment type="caution">
    <text evidence="1">The sequence shown here is derived from an EMBL/GenBank/DDBJ whole genome shotgun (WGS) entry which is preliminary data.</text>
</comment>
<evidence type="ECO:0000313" key="2">
    <source>
        <dbReference type="Proteomes" id="UP001215598"/>
    </source>
</evidence>
<keyword evidence="2" id="KW-1185">Reference proteome</keyword>
<organism evidence="1 2">
    <name type="scientific">Mycena metata</name>
    <dbReference type="NCBI Taxonomy" id="1033252"/>
    <lineage>
        <taxon>Eukaryota</taxon>
        <taxon>Fungi</taxon>
        <taxon>Dikarya</taxon>
        <taxon>Basidiomycota</taxon>
        <taxon>Agaricomycotina</taxon>
        <taxon>Agaricomycetes</taxon>
        <taxon>Agaricomycetidae</taxon>
        <taxon>Agaricales</taxon>
        <taxon>Marasmiineae</taxon>
        <taxon>Mycenaceae</taxon>
        <taxon>Mycena</taxon>
    </lineage>
</organism>
<accession>A0AAD7H603</accession>
<dbReference type="EMBL" id="JARKIB010000368">
    <property type="protein sequence ID" value="KAJ7712375.1"/>
    <property type="molecule type" value="Genomic_DNA"/>
</dbReference>
<name>A0AAD7H603_9AGAR</name>
<dbReference type="Proteomes" id="UP001215598">
    <property type="component" value="Unassembled WGS sequence"/>
</dbReference>
<evidence type="ECO:0000313" key="1">
    <source>
        <dbReference type="EMBL" id="KAJ7712375.1"/>
    </source>
</evidence>
<protein>
    <submittedName>
        <fullName evidence="1">Uncharacterized protein</fullName>
    </submittedName>
</protein>
<dbReference type="AlphaFoldDB" id="A0AAD7H603"/>